<organism evidence="2 4">
    <name type="scientific">Duganella violaceipulchra</name>
    <dbReference type="NCBI Taxonomy" id="2849652"/>
    <lineage>
        <taxon>Bacteria</taxon>
        <taxon>Pseudomonadati</taxon>
        <taxon>Pseudomonadota</taxon>
        <taxon>Betaproteobacteria</taxon>
        <taxon>Burkholderiales</taxon>
        <taxon>Oxalobacteraceae</taxon>
        <taxon>Telluria group</taxon>
        <taxon>Duganella</taxon>
    </lineage>
</organism>
<reference evidence="3" key="2">
    <citation type="submission" date="2022-03" db="EMBL/GenBank/DDBJ databases">
        <title>Genome Encyclopedia of Bacteria and Archaea VI: Functional Genomics of Type Strains.</title>
        <authorList>
            <person name="Whitman W."/>
        </authorList>
    </citation>
    <scope>NUCLEOTIDE SEQUENCE</scope>
    <source>
        <strain evidence="3">HSC-15S17</strain>
    </source>
</reference>
<evidence type="ECO:0000313" key="5">
    <source>
        <dbReference type="Proteomes" id="UP001162889"/>
    </source>
</evidence>
<dbReference type="Proteomes" id="UP001155901">
    <property type="component" value="Unassembled WGS sequence"/>
</dbReference>
<comment type="caution">
    <text evidence="2">The sequence shown here is derived from an EMBL/GenBank/DDBJ whole genome shotgun (WGS) entry which is preliminary data.</text>
</comment>
<evidence type="ECO:0000313" key="4">
    <source>
        <dbReference type="Proteomes" id="UP001155901"/>
    </source>
</evidence>
<dbReference type="EMBL" id="JALJZU010000009">
    <property type="protein sequence ID" value="MCP2010683.1"/>
    <property type="molecule type" value="Genomic_DNA"/>
</dbReference>
<feature type="domain" description="TcdA/TcdB toxin pore forming" evidence="1">
    <location>
        <begin position="166"/>
        <end position="593"/>
    </location>
</feature>
<dbReference type="RefSeq" id="WP_217943248.1">
    <property type="nucleotide sequence ID" value="NZ_JAHTGR010000008.1"/>
</dbReference>
<dbReference type="Proteomes" id="UP001162889">
    <property type="component" value="Unassembled WGS sequence"/>
</dbReference>
<gene>
    <name evidence="2" type="ORF">KVP70_16165</name>
    <name evidence="3" type="ORF">L1274_004425</name>
</gene>
<dbReference type="Pfam" id="PF12920">
    <property type="entry name" value="TcdA_TcdB_pore"/>
    <property type="match status" value="1"/>
</dbReference>
<dbReference type="InterPro" id="IPR024769">
    <property type="entry name" value="TcdA/TcdB_pore_forming"/>
</dbReference>
<evidence type="ECO:0000259" key="1">
    <source>
        <dbReference type="Pfam" id="PF12920"/>
    </source>
</evidence>
<evidence type="ECO:0000313" key="3">
    <source>
        <dbReference type="EMBL" id="MCP2010683.1"/>
    </source>
</evidence>
<name>A0AA41HEZ8_9BURK</name>
<dbReference type="EMBL" id="JAHTGR010000008">
    <property type="protein sequence ID" value="MBV6322478.1"/>
    <property type="molecule type" value="Genomic_DNA"/>
</dbReference>
<reference evidence="2" key="1">
    <citation type="submission" date="2021-07" db="EMBL/GenBank/DDBJ databases">
        <title>Characterization of violacein-producing bacteria and related species.</title>
        <authorList>
            <person name="Wilson H.S."/>
            <person name="De Leon M.E."/>
        </authorList>
    </citation>
    <scope>NUCLEOTIDE SEQUENCE</scope>
    <source>
        <strain evidence="2">HSC-15S17</strain>
    </source>
</reference>
<accession>A0AA41HEZ8</accession>
<sequence>MNNHSENGLIENSIGAAPVPRPAPPAPVAWDPALAEAAVRAELVAQRQADALGKGLGELMEQSGLRSGRYVPLFGSYDGAKREISFLDMNSPGYEVKTVKVFSDELSGALDYVEGLPAQMKGAYTVDGDGKFHPVEVEIEGSFSGAEGLFAGLALQEIIKKLTETDEDASAALKAHSYVGFTRTGVAGLQDIVKVGEMVGALTEGERLLSVAGNLSKALEVGGLLLDGANTGFDIYEIANAKTLEEKVEYGTRLGNDLTTVAMGGAAFAADLAGAATAAGVISALAVPLAGLGIGIGALVEQAMKNSKEMKAINNYFDKAKAGYEKGGYDWSDDKKNVLMPQVGVVISKLDFTDGAGYVTFGGNTMDQVTLNSGGFKHLSGRVFDLHEGFGVTHSVWLRDNSDAVVLPYMPTTKGDFTYTADSTGRAKSIEEIDKNKLTDNGDVIEFKTRNGLETYQKLSRRFFDTTVEVVMGKDQKQLIMPSGEHEHGDYPSHDGGDHSTNDWTMNYQITGGGGSYSLSLSTYGGVTLNEKADSKSSWILMPGEKMGDEVVVGGRSLTVGGESISIKCPDRTTVRVMLQDGVVQTADFAQQKMVGAALSSEWFTKNPGATFSQMVAAANKYGVTDFDVSGMPIGGRDVPGDNIHGLSNPPRASNTLSGHYDSATGEVSGIDSFGVMLKVKADSVLAEDLVAILPGQLVPTLLGFGSEYFKRNPKATLKTLADEAANYDAKDFDVCDMPIDGSLTMSGHYDAQEQKLTGVDEHGLIWEVACPLGLSGSAYANFSIMRGFAGPYFKEHPNLTLSALVAAAKQIGLGDFQAWDLPVKGGRTVSACYDAKSGVLNGIDSHGALVKIAEDFSPTLQGFGVDYFKRNPAATVMNLVAEAANYDARDFGVSGMPLKGGHTLSGHYNGQSQELSGTDELGRIWEVTNGSTKIIGFTGIYFKAHPLSQLSEMLKPADDLDGGDLEVLNLPIGDNLTISGRYSLHSGIGELIGTDPSGAIFKIAENLTPTLLGVGADYFKTNPHATLDNLAALAKAWGVSSFDVFGMPGKDGHAISGHYSANAETLLGVDQDGLIWEVKPNQNPAMRGFGAPYFKTSGVAFDTMLAKAKEYGAEAFDVDGMPMADGQLLSGRYSAQSGLITGETKDGAIYVLDGRRQPMLVGANLAALPQGAAMLPTLMKLAAGKASVLTLLGVTDTNGKPVSAWYDPAVQKLVVGKSPTDAALSYLGVHKGKAWLFDADHGQLLSTAPIDKTDSLDALKQVPVAEAQYANLPKLVSATRSGATIVVQTSDDVTLSLNPADPADINVLEVTRNATDHGAGLKALLDSKYGYAHNDETIHVRSDKGEHATYSWYNRKSDSFTSERDAAVQYVGYDSTSKRSYLFDPTKGMLFADDSSANPVGIVAKHVVREGNVLGLDGGVSANQLDKLQLPKLDGVDTYVVGTDEGLSFRIKDGKTELLQAGSTWMAQYAKAWHNDVMENAADKMIDFRRTIGPHENLKVSEIRNWMSSLTLDPKDAEIAEVVYHAFGDASGLNMRIPVGVSEEAYETGLNDLLSGGSGDSVELDVVFRNAAQSLKDHCAHSEVDAAVHHINSDLLSNLAAAAKKFETSDFDVDGVPLKGGYILSGRYDGKTGSVTGTDQRGISWTLSAGAEEHTHENQYVVDQAMKGFGSMYFKQHPQVTLADMVTEAKGLGAGEFDVVGMPIAGGHTVSGRYNAQTGKLLGTDEQGKVWDVKGVLTQSTPSVLAAVGLSDVAAPQTSRGQLAQAMSAFVQDGVAGKAAAASPASAAGFLAQPLQSIRPSSSLS</sequence>
<proteinExistence type="predicted"/>
<keyword evidence="5" id="KW-1185">Reference proteome</keyword>
<protein>
    <recommendedName>
        <fullName evidence="1">TcdA/TcdB toxin pore forming domain-containing protein</fullName>
    </recommendedName>
</protein>
<evidence type="ECO:0000313" key="2">
    <source>
        <dbReference type="EMBL" id="MBV6322478.1"/>
    </source>
</evidence>